<comment type="caution">
    <text evidence="1">The sequence shown here is derived from an EMBL/GenBank/DDBJ whole genome shotgun (WGS) entry which is preliminary data.</text>
</comment>
<evidence type="ECO:0000313" key="1">
    <source>
        <dbReference type="EMBL" id="RHZ76620.1"/>
    </source>
</evidence>
<evidence type="ECO:0000313" key="2">
    <source>
        <dbReference type="Proteomes" id="UP000266861"/>
    </source>
</evidence>
<sequence>MSTIIKLLRVTNGTGEILGGYNPLKFEKNCNQWVQTSNKFCFDSTLRLIGNLKTEKRCCKKIADYSKPIHSSEFISPNIPKESLFSVEEYEVFKISPRK</sequence>
<dbReference type="EMBL" id="PQFF01000183">
    <property type="protein sequence ID" value="RHZ76620.1"/>
    <property type="molecule type" value="Genomic_DNA"/>
</dbReference>
<name>A0A397IVH7_9GLOM</name>
<dbReference type="Proteomes" id="UP000266861">
    <property type="component" value="Unassembled WGS sequence"/>
</dbReference>
<dbReference type="OrthoDB" id="2435836at2759"/>
<dbReference type="AlphaFoldDB" id="A0A397IVH7"/>
<proteinExistence type="predicted"/>
<accession>A0A397IVH7</accession>
<reference evidence="1 2" key="1">
    <citation type="submission" date="2018-08" db="EMBL/GenBank/DDBJ databases">
        <title>Genome and evolution of the arbuscular mycorrhizal fungus Diversispora epigaea (formerly Glomus versiforme) and its bacterial endosymbionts.</title>
        <authorList>
            <person name="Sun X."/>
            <person name="Fei Z."/>
            <person name="Harrison M."/>
        </authorList>
    </citation>
    <scope>NUCLEOTIDE SEQUENCE [LARGE SCALE GENOMIC DNA]</scope>
    <source>
        <strain evidence="1 2">IT104</strain>
    </source>
</reference>
<keyword evidence="2" id="KW-1185">Reference proteome</keyword>
<evidence type="ECO:0008006" key="3">
    <source>
        <dbReference type="Google" id="ProtNLM"/>
    </source>
</evidence>
<protein>
    <recommendedName>
        <fullName evidence="3">TLDc domain-containing protein</fullName>
    </recommendedName>
</protein>
<gene>
    <name evidence="1" type="ORF">Glove_195g49</name>
</gene>
<organism evidence="1 2">
    <name type="scientific">Diversispora epigaea</name>
    <dbReference type="NCBI Taxonomy" id="1348612"/>
    <lineage>
        <taxon>Eukaryota</taxon>
        <taxon>Fungi</taxon>
        <taxon>Fungi incertae sedis</taxon>
        <taxon>Mucoromycota</taxon>
        <taxon>Glomeromycotina</taxon>
        <taxon>Glomeromycetes</taxon>
        <taxon>Diversisporales</taxon>
        <taxon>Diversisporaceae</taxon>
        <taxon>Diversispora</taxon>
    </lineage>
</organism>